<evidence type="ECO:0000256" key="2">
    <source>
        <dbReference type="SAM" id="Phobius"/>
    </source>
</evidence>
<keyword evidence="4" id="KW-1185">Reference proteome</keyword>
<evidence type="ECO:0000313" key="4">
    <source>
        <dbReference type="Proteomes" id="UP001157006"/>
    </source>
</evidence>
<keyword evidence="2" id="KW-0472">Membrane</keyword>
<feature type="region of interest" description="Disordered" evidence="1">
    <location>
        <begin position="71"/>
        <end position="97"/>
    </location>
</feature>
<accession>A0AAV0YIA1</accession>
<keyword evidence="2" id="KW-1133">Transmembrane helix</keyword>
<gene>
    <name evidence="3" type="ORF">VFH_I222160</name>
</gene>
<keyword evidence="2" id="KW-0812">Transmembrane</keyword>
<proteinExistence type="predicted"/>
<protein>
    <submittedName>
        <fullName evidence="3">Uncharacterized protein</fullName>
    </submittedName>
</protein>
<sequence>MVTEGENLPFNGVLHALTATIFVLFLVGAAEGIVMGEAPVGGITTKSSYFYNSLVDRRNVLSIHMHHSFLEKKPKRKRNKKSKVGENTANKMNKKRKLSEKQMILLEEHFGNEHKLESERKINLQWNLVWMFLLWCS</sequence>
<name>A0AAV0YIA1_VICFA</name>
<dbReference type="AlphaFoldDB" id="A0AAV0YIA1"/>
<evidence type="ECO:0000256" key="1">
    <source>
        <dbReference type="SAM" id="MobiDB-lite"/>
    </source>
</evidence>
<organism evidence="3 4">
    <name type="scientific">Vicia faba</name>
    <name type="common">Broad bean</name>
    <name type="synonym">Faba vulgaris</name>
    <dbReference type="NCBI Taxonomy" id="3906"/>
    <lineage>
        <taxon>Eukaryota</taxon>
        <taxon>Viridiplantae</taxon>
        <taxon>Streptophyta</taxon>
        <taxon>Embryophyta</taxon>
        <taxon>Tracheophyta</taxon>
        <taxon>Spermatophyta</taxon>
        <taxon>Magnoliopsida</taxon>
        <taxon>eudicotyledons</taxon>
        <taxon>Gunneridae</taxon>
        <taxon>Pentapetalae</taxon>
        <taxon>rosids</taxon>
        <taxon>fabids</taxon>
        <taxon>Fabales</taxon>
        <taxon>Fabaceae</taxon>
        <taxon>Papilionoideae</taxon>
        <taxon>50 kb inversion clade</taxon>
        <taxon>NPAAA clade</taxon>
        <taxon>Hologalegina</taxon>
        <taxon>IRL clade</taxon>
        <taxon>Fabeae</taxon>
        <taxon>Vicia</taxon>
    </lineage>
</organism>
<dbReference type="Proteomes" id="UP001157006">
    <property type="component" value="Chromosome 1L"/>
</dbReference>
<evidence type="ECO:0000313" key="3">
    <source>
        <dbReference type="EMBL" id="CAI8585756.1"/>
    </source>
</evidence>
<feature type="compositionally biased region" description="Basic residues" evidence="1">
    <location>
        <begin position="73"/>
        <end position="82"/>
    </location>
</feature>
<reference evidence="3 4" key="1">
    <citation type="submission" date="2023-01" db="EMBL/GenBank/DDBJ databases">
        <authorList>
            <person name="Kreplak J."/>
        </authorList>
    </citation>
    <scope>NUCLEOTIDE SEQUENCE [LARGE SCALE GENOMIC DNA]</scope>
</reference>
<feature type="transmembrane region" description="Helical" evidence="2">
    <location>
        <begin position="12"/>
        <end position="34"/>
    </location>
</feature>
<dbReference type="EMBL" id="OX451736">
    <property type="protein sequence ID" value="CAI8585756.1"/>
    <property type="molecule type" value="Genomic_DNA"/>
</dbReference>